<dbReference type="GO" id="GO:0016987">
    <property type="term" value="F:sigma factor activity"/>
    <property type="evidence" value="ECO:0007669"/>
    <property type="project" value="UniProtKB-KW"/>
</dbReference>
<evidence type="ECO:0000256" key="5">
    <source>
        <dbReference type="ARBA" id="ARBA00023163"/>
    </source>
</evidence>
<dbReference type="Pfam" id="PF08281">
    <property type="entry name" value="Sigma70_r4_2"/>
    <property type="match status" value="1"/>
</dbReference>
<dbReference type="PANTHER" id="PTHR43133:SF59">
    <property type="entry name" value="ECF RNA POLYMERASE SIGMA FACTOR SIGR"/>
    <property type="match status" value="1"/>
</dbReference>
<dbReference type="InterPro" id="IPR039425">
    <property type="entry name" value="RNA_pol_sigma-70-like"/>
</dbReference>
<evidence type="ECO:0000313" key="10">
    <source>
        <dbReference type="EMBL" id="VFA87924.1"/>
    </source>
</evidence>
<dbReference type="NCBIfam" id="TIGR02937">
    <property type="entry name" value="sigma70-ECF"/>
    <property type="match status" value="1"/>
</dbReference>
<dbReference type="Proteomes" id="UP000360750">
    <property type="component" value="Unassembled WGS sequence"/>
</dbReference>
<evidence type="ECO:0000256" key="1">
    <source>
        <dbReference type="ARBA" id="ARBA00010641"/>
    </source>
</evidence>
<dbReference type="FunFam" id="1.10.10.10:FF:000068">
    <property type="entry name" value="RNA polymerase sigma factor"/>
    <property type="match status" value="1"/>
</dbReference>
<dbReference type="PANTHER" id="PTHR43133">
    <property type="entry name" value="RNA POLYMERASE ECF-TYPE SIGMA FACTO"/>
    <property type="match status" value="1"/>
</dbReference>
<evidence type="ECO:0000256" key="3">
    <source>
        <dbReference type="ARBA" id="ARBA00023082"/>
    </source>
</evidence>
<dbReference type="EMBL" id="CAACYD010000006">
    <property type="protein sequence ID" value="VFA87924.1"/>
    <property type="molecule type" value="Genomic_DNA"/>
</dbReference>
<dbReference type="InterPro" id="IPR000838">
    <property type="entry name" value="RNA_pol_sigma70_ECF_CS"/>
</dbReference>
<evidence type="ECO:0000256" key="2">
    <source>
        <dbReference type="ARBA" id="ARBA00023015"/>
    </source>
</evidence>
<gene>
    <name evidence="10" type="primary">rpoE_1</name>
    <name evidence="10" type="ORF">NCTC8139_01466</name>
</gene>
<dbReference type="AlphaFoldDB" id="A0ABD7V0R2"/>
<dbReference type="Gene3D" id="1.10.10.10">
    <property type="entry name" value="Winged helix-like DNA-binding domain superfamily/Winged helix DNA-binding domain"/>
    <property type="match status" value="1"/>
</dbReference>
<dbReference type="NCBIfam" id="TIGR02947">
    <property type="entry name" value="SigH_actino"/>
    <property type="match status" value="1"/>
</dbReference>
<evidence type="ECO:0000256" key="4">
    <source>
        <dbReference type="ARBA" id="ARBA00023125"/>
    </source>
</evidence>
<keyword evidence="2 6" id="KW-0805">Transcription regulation</keyword>
<feature type="compositionally biased region" description="Low complexity" evidence="7">
    <location>
        <begin position="77"/>
        <end position="89"/>
    </location>
</feature>
<evidence type="ECO:0000256" key="7">
    <source>
        <dbReference type="SAM" id="MobiDB-lite"/>
    </source>
</evidence>
<name>A0ABD7V0R2_9ACTN</name>
<evidence type="ECO:0000313" key="11">
    <source>
        <dbReference type="Proteomes" id="UP000360750"/>
    </source>
</evidence>
<dbReference type="InterPro" id="IPR013249">
    <property type="entry name" value="RNA_pol_sigma70_r4_t2"/>
</dbReference>
<dbReference type="InterPro" id="IPR007627">
    <property type="entry name" value="RNA_pol_sigma70_r2"/>
</dbReference>
<evidence type="ECO:0000259" key="9">
    <source>
        <dbReference type="Pfam" id="PF08281"/>
    </source>
</evidence>
<dbReference type="RefSeq" id="WP_131733870.1">
    <property type="nucleotide sequence ID" value="NZ_CAACYD010000006.1"/>
</dbReference>
<keyword evidence="5 6" id="KW-0804">Transcription</keyword>
<feature type="domain" description="RNA polymerase sigma-70 region 2" evidence="8">
    <location>
        <begin position="132"/>
        <end position="194"/>
    </location>
</feature>
<dbReference type="SUPFAM" id="SSF88946">
    <property type="entry name" value="Sigma2 domain of RNA polymerase sigma factors"/>
    <property type="match status" value="1"/>
</dbReference>
<reference evidence="10 11" key="1">
    <citation type="submission" date="2019-02" db="EMBL/GenBank/DDBJ databases">
        <authorList>
            <consortium name="Pathogen Informatics"/>
        </authorList>
    </citation>
    <scope>NUCLEOTIDE SEQUENCE [LARGE SCALE GENOMIC DNA]</scope>
    <source>
        <strain evidence="10 11">3012STDY6756503</strain>
    </source>
</reference>
<comment type="similarity">
    <text evidence="1 6">Belongs to the sigma-70 factor family. ECF subfamily.</text>
</comment>
<protein>
    <recommendedName>
        <fullName evidence="6">RNA polymerase sigma factor</fullName>
    </recommendedName>
</protein>
<feature type="compositionally biased region" description="Low complexity" evidence="7">
    <location>
        <begin position="47"/>
        <end position="69"/>
    </location>
</feature>
<comment type="caution">
    <text evidence="10">The sequence shown here is derived from an EMBL/GenBank/DDBJ whole genome shotgun (WGS) entry which is preliminary data.</text>
</comment>
<feature type="domain" description="RNA polymerase sigma factor 70 region 4 type 2" evidence="9">
    <location>
        <begin position="234"/>
        <end position="286"/>
    </location>
</feature>
<organism evidence="10 11">
    <name type="scientific">Gordonia paraffinivorans</name>
    <dbReference type="NCBI Taxonomy" id="175628"/>
    <lineage>
        <taxon>Bacteria</taxon>
        <taxon>Bacillati</taxon>
        <taxon>Actinomycetota</taxon>
        <taxon>Actinomycetes</taxon>
        <taxon>Mycobacteriales</taxon>
        <taxon>Gordoniaceae</taxon>
        <taxon>Gordonia</taxon>
    </lineage>
</organism>
<dbReference type="InterPro" id="IPR013325">
    <property type="entry name" value="RNA_pol_sigma_r2"/>
</dbReference>
<sequence>MSDTAVLERGPLAGATSLGEWAGSVSWIGNVPVTPLIEGIVVAQAPADGAPSDGAPADGAPADGAPSDADSADTRPDTAPAGPDADGPAESASPDVPTDDVSDGKGAPRRADPSESAEELTERFERDALPLLDQMYGAALRMTRNPSDAEDLVQETYIKAFTAFASFREGTNLKAWLYRILTNTYINGYRKKQRQPAQYPTDEITDWQIAATAEHSSQGLRSAEIEALDALPDDEIKAALQALPEDFRMAVYYADVEGLPYKEIAEIMDTPIGTVMSRLHRGRRQLRELLADVARDRGFNRSKTTGAEVAR</sequence>
<dbReference type="InterPro" id="IPR014293">
    <property type="entry name" value="RNA_pol_sigma70_actinobac"/>
</dbReference>
<dbReference type="GO" id="GO:0009408">
    <property type="term" value="P:response to heat"/>
    <property type="evidence" value="ECO:0007669"/>
    <property type="project" value="UniProtKB-ARBA"/>
</dbReference>
<dbReference type="InterPro" id="IPR014284">
    <property type="entry name" value="RNA_pol_sigma-70_dom"/>
</dbReference>
<keyword evidence="3 6" id="KW-0731">Sigma factor</keyword>
<proteinExistence type="inferred from homology"/>
<dbReference type="Pfam" id="PF04542">
    <property type="entry name" value="Sigma70_r2"/>
    <property type="match status" value="1"/>
</dbReference>
<evidence type="ECO:0000256" key="6">
    <source>
        <dbReference type="RuleBase" id="RU000716"/>
    </source>
</evidence>
<evidence type="ECO:0000259" key="8">
    <source>
        <dbReference type="Pfam" id="PF04542"/>
    </source>
</evidence>
<accession>A0ABD7V0R2</accession>
<dbReference type="GO" id="GO:0003677">
    <property type="term" value="F:DNA binding"/>
    <property type="evidence" value="ECO:0007669"/>
    <property type="project" value="UniProtKB-KW"/>
</dbReference>
<dbReference type="Gene3D" id="1.10.1740.10">
    <property type="match status" value="1"/>
</dbReference>
<dbReference type="SUPFAM" id="SSF88659">
    <property type="entry name" value="Sigma3 and sigma4 domains of RNA polymerase sigma factors"/>
    <property type="match status" value="1"/>
</dbReference>
<dbReference type="InterPro" id="IPR036388">
    <property type="entry name" value="WH-like_DNA-bd_sf"/>
</dbReference>
<keyword evidence="4 6" id="KW-0238">DNA-binding</keyword>
<feature type="region of interest" description="Disordered" evidence="7">
    <location>
        <begin position="47"/>
        <end position="126"/>
    </location>
</feature>
<dbReference type="InterPro" id="IPR013324">
    <property type="entry name" value="RNA_pol_sigma_r3/r4-like"/>
</dbReference>
<dbReference type="GeneID" id="60749490"/>
<dbReference type="PROSITE" id="PS01063">
    <property type="entry name" value="SIGMA70_ECF"/>
    <property type="match status" value="1"/>
</dbReference>
<dbReference type="CDD" id="cd06171">
    <property type="entry name" value="Sigma70_r4"/>
    <property type="match status" value="1"/>
</dbReference>